<sequence>MPATPLGARYTRAPREVVDMEKKPNLLCSSLERAICSFFYNGYAGRSSAISVGLQVPIWMWTHHITVESERVTREVQKVVHLVRWFYDNGANMSSVTIIAPADMKAKLREQLLHSLQDGEEEEESAHANKDTTLPMLFAPHEITAMNARDKCVHHYEVILYLLAFPPTSEHLHSAMQQDQFIADAITSAKSAFILIADAGWTAPHFMVHWPHWRTFVMKLKEESVLVPGDKGSSLPDGARLPSLVGPRIPLCCPRHVDYRQLECGVAPILRSCKRLCLQPFACQKEAHVCTDPCHPRVSHGSCPYACESLMPCGHECLHSCNERCNCFEIIERPLPCTHPVVIGLDEATLQPIYAVVRHVFKGYCADAHLPCAVEFTTECARCLGALSTTCCEAAQQGHTAETKTIICPSCTRMEREVRAKVLGEVLIQTEEAKRRMKVEVQRSVHQQRKASSQGLFLEGSRVTIFDVTKIIKPLCAETDFPGVTFVDYDAPDFYSSMNGAYGTFISRHVDIDDLSEVRNLIRLRDGSHVLVADGGLRLISAITSSITQRAPTLLLTYDNTGKTSEDLTVSEEALTSLSKMVGRSYYLTLPVPFGDGTLSDKVVRVTAVDPASEGNVLVECRLPSVVSRADEERHDGGVVPTDSGSGDASVNALKKQRTEAATTWKMSGPRVSVETVSLSVPATALESMDGYVVGKEVLVLDPSHQIKNPHDVQVFEAIIAGTPSLNLSAPVISTTPVGRFTPFTLLGIVNAPSSLERYGPCAVLRQRRRLVTVRTGRGGRDRRYTTQYFVNGAPSSGSGSVHGSSAADGVVIIIPFVFTAADQFLEAENSLDAAALEKVEQRVRDIITEKCDELLIRNDEDAYHRQRQMPEVTEEVLAQDRVAYSSPVPLPTAEHLASVRTRHARLLRDSPVSLRLSKQRDTLLSKQQQLGLNKWLEAMRQRHEQDVEADGAYFRALQLKRPK</sequence>
<dbReference type="OMA" id="PLWLWTH"/>
<evidence type="ECO:0000313" key="2">
    <source>
        <dbReference type="EMBL" id="CCC54240.1"/>
    </source>
</evidence>
<dbReference type="VEuPathDB" id="TriTrypDB:TvY486_1117240"/>
<protein>
    <submittedName>
        <fullName evidence="2">Uncharacterized protein</fullName>
    </submittedName>
</protein>
<accession>G0U9F4</accession>
<feature type="region of interest" description="Disordered" evidence="1">
    <location>
        <begin position="630"/>
        <end position="650"/>
    </location>
</feature>
<organism evidence="2">
    <name type="scientific">Trypanosoma vivax (strain Y486)</name>
    <dbReference type="NCBI Taxonomy" id="1055687"/>
    <lineage>
        <taxon>Eukaryota</taxon>
        <taxon>Discoba</taxon>
        <taxon>Euglenozoa</taxon>
        <taxon>Kinetoplastea</taxon>
        <taxon>Metakinetoplastina</taxon>
        <taxon>Trypanosomatida</taxon>
        <taxon>Trypanosomatidae</taxon>
        <taxon>Trypanosoma</taxon>
        <taxon>Duttonella</taxon>
    </lineage>
</organism>
<reference evidence="2" key="1">
    <citation type="journal article" date="2012" name="Proc. Natl. Acad. Sci. U.S.A.">
        <title>Antigenic diversity is generated by distinct evolutionary mechanisms in African trypanosome species.</title>
        <authorList>
            <person name="Jackson A.P."/>
            <person name="Berry A."/>
            <person name="Aslett M."/>
            <person name="Allison H.C."/>
            <person name="Burton P."/>
            <person name="Vavrova-Anderson J."/>
            <person name="Brown R."/>
            <person name="Browne H."/>
            <person name="Corton N."/>
            <person name="Hauser H."/>
            <person name="Gamble J."/>
            <person name="Gilderthorp R."/>
            <person name="Marcello L."/>
            <person name="McQuillan J."/>
            <person name="Otto T.D."/>
            <person name="Quail M.A."/>
            <person name="Sanders M.J."/>
            <person name="van Tonder A."/>
            <person name="Ginger M.L."/>
            <person name="Field M.C."/>
            <person name="Barry J.D."/>
            <person name="Hertz-Fowler C."/>
            <person name="Berriman M."/>
        </authorList>
    </citation>
    <scope>NUCLEOTIDE SEQUENCE</scope>
    <source>
        <strain evidence="2">Y486</strain>
    </source>
</reference>
<dbReference type="AlphaFoldDB" id="G0U9F4"/>
<proteinExistence type="predicted"/>
<gene>
    <name evidence="2" type="ORF">TVY486_1117240</name>
</gene>
<evidence type="ECO:0000256" key="1">
    <source>
        <dbReference type="SAM" id="MobiDB-lite"/>
    </source>
</evidence>
<dbReference type="EMBL" id="HE573027">
    <property type="protein sequence ID" value="CCC54240.1"/>
    <property type="molecule type" value="Genomic_DNA"/>
</dbReference>
<name>G0U9F4_TRYVY</name>